<proteinExistence type="predicted"/>
<evidence type="ECO:0000313" key="1">
    <source>
        <dbReference type="EMBL" id="SCD21072.1"/>
    </source>
</evidence>
<keyword evidence="2" id="KW-1185">Reference proteome</keyword>
<dbReference type="EMBL" id="LT605205">
    <property type="protein sequence ID" value="SCD21072.1"/>
    <property type="molecule type" value="Genomic_DNA"/>
</dbReference>
<gene>
    <name evidence="1" type="ORF">PSM36_2267</name>
</gene>
<dbReference type="AlphaFoldDB" id="A0A1R3T4G6"/>
<dbReference type="STRING" id="1642647.PSM36_2267"/>
<organism evidence="1 2">
    <name type="scientific">Proteiniphilum saccharofermentans</name>
    <dbReference type="NCBI Taxonomy" id="1642647"/>
    <lineage>
        <taxon>Bacteria</taxon>
        <taxon>Pseudomonadati</taxon>
        <taxon>Bacteroidota</taxon>
        <taxon>Bacteroidia</taxon>
        <taxon>Bacteroidales</taxon>
        <taxon>Dysgonomonadaceae</taxon>
        <taxon>Proteiniphilum</taxon>
    </lineage>
</organism>
<name>A0A1R3T4G6_9BACT</name>
<sequence length="139" mass="16016">MEAWKQHIAADSRHKLLFVSYEMEGMSFVDMGTELSAAIEFSLQNRRLPMIAEEALEKIIDQHTVHDPDIGDYIVIRNIGILFEPALHINLHAKIDSWSKSRVLIIHHEGVVHNQVFFLTTSREAKYSLNLKDITHKTL</sequence>
<accession>A0A1R3T4G6</accession>
<evidence type="ECO:0000313" key="2">
    <source>
        <dbReference type="Proteomes" id="UP000187464"/>
    </source>
</evidence>
<dbReference type="KEGG" id="psac:PSM36_2267"/>
<protein>
    <submittedName>
        <fullName evidence="1">tRNA modification GTPase MnmE</fullName>
    </submittedName>
</protein>
<dbReference type="Proteomes" id="UP000187464">
    <property type="component" value="Chromosome I"/>
</dbReference>
<reference evidence="1 2" key="1">
    <citation type="submission" date="2016-08" db="EMBL/GenBank/DDBJ databases">
        <authorList>
            <person name="Seilhamer J.J."/>
        </authorList>
    </citation>
    <scope>NUCLEOTIDE SEQUENCE [LARGE SCALE GENOMIC DNA]</scope>
    <source>
        <strain evidence="1">M3/6</strain>
    </source>
</reference>
<dbReference type="RefSeq" id="WP_076930956.1">
    <property type="nucleotide sequence ID" value="NZ_LT605205.1"/>
</dbReference>